<reference evidence="1 2" key="1">
    <citation type="submission" date="2016-01" db="EMBL/GenBank/DDBJ databases">
        <title>High potential of lignocellulose degradation of a new Verrucomicrobia species.</title>
        <authorList>
            <person name="Wang Y."/>
            <person name="Shi Y."/>
            <person name="Qiu Z."/>
            <person name="Liu S."/>
            <person name="Yang H."/>
        </authorList>
    </citation>
    <scope>NUCLEOTIDE SEQUENCE [LARGE SCALE GENOMIC DNA]</scope>
    <source>
        <strain evidence="1 2">TSB47</strain>
    </source>
</reference>
<accession>A0A178IE72</accession>
<proteinExistence type="predicted"/>
<comment type="caution">
    <text evidence="1">The sequence shown here is derived from an EMBL/GenBank/DDBJ whole genome shotgun (WGS) entry which is preliminary data.</text>
</comment>
<dbReference type="Proteomes" id="UP000078486">
    <property type="component" value="Unassembled WGS sequence"/>
</dbReference>
<evidence type="ECO:0000313" key="1">
    <source>
        <dbReference type="EMBL" id="OAM88314.1"/>
    </source>
</evidence>
<dbReference type="STRING" id="1184151.AW736_19230"/>
<name>A0A178IE72_9BACT</name>
<sequence>MSDLNSERLMAYCARGRAALKTHNNRRGVVSTFMKYARDKGWIGENPIAKVPHYRIAHKRGTAPTLTAEKAAALMDYVENYRGGILAPFFALALFAGVRPDNKNGEVSKLT</sequence>
<evidence type="ECO:0008006" key="3">
    <source>
        <dbReference type="Google" id="ProtNLM"/>
    </source>
</evidence>
<protein>
    <recommendedName>
        <fullName evidence="3">Core-binding (CB) domain-containing protein</fullName>
    </recommendedName>
</protein>
<evidence type="ECO:0000313" key="2">
    <source>
        <dbReference type="Proteomes" id="UP000078486"/>
    </source>
</evidence>
<gene>
    <name evidence="1" type="ORF">AW736_19230</name>
</gene>
<dbReference type="SUPFAM" id="SSF56349">
    <property type="entry name" value="DNA breaking-rejoining enzymes"/>
    <property type="match status" value="1"/>
</dbReference>
<dbReference type="AlphaFoldDB" id="A0A178IE72"/>
<dbReference type="GO" id="GO:0003677">
    <property type="term" value="F:DNA binding"/>
    <property type="evidence" value="ECO:0007669"/>
    <property type="project" value="InterPro"/>
</dbReference>
<dbReference type="OrthoDB" id="182279at2"/>
<organism evidence="1 2">
    <name type="scientific">Termitidicoccus mucosus</name>
    <dbReference type="NCBI Taxonomy" id="1184151"/>
    <lineage>
        <taxon>Bacteria</taxon>
        <taxon>Pseudomonadati</taxon>
        <taxon>Verrucomicrobiota</taxon>
        <taxon>Opitutia</taxon>
        <taxon>Opitutales</taxon>
        <taxon>Opitutaceae</taxon>
        <taxon>Termitidicoccus</taxon>
    </lineage>
</organism>
<dbReference type="EMBL" id="LRRQ01000137">
    <property type="protein sequence ID" value="OAM88314.1"/>
    <property type="molecule type" value="Genomic_DNA"/>
</dbReference>
<dbReference type="RefSeq" id="WP_068771915.1">
    <property type="nucleotide sequence ID" value="NZ_CP109796.1"/>
</dbReference>
<keyword evidence="2" id="KW-1185">Reference proteome</keyword>
<dbReference type="InterPro" id="IPR011010">
    <property type="entry name" value="DNA_brk_join_enz"/>
</dbReference>